<feature type="region of interest" description="Disordered" evidence="1">
    <location>
        <begin position="1"/>
        <end position="49"/>
    </location>
</feature>
<protein>
    <submittedName>
        <fullName evidence="2">Uncharacterized protein</fullName>
    </submittedName>
</protein>
<feature type="compositionally biased region" description="Basic and acidic residues" evidence="1">
    <location>
        <begin position="16"/>
        <end position="25"/>
    </location>
</feature>
<organism evidence="2 3">
    <name type="scientific">[Ruminococcus] lactaris ATCC 29176</name>
    <dbReference type="NCBI Taxonomy" id="471875"/>
    <lineage>
        <taxon>Bacteria</taxon>
        <taxon>Bacillati</taxon>
        <taxon>Bacillota</taxon>
        <taxon>Clostridia</taxon>
        <taxon>Lachnospirales</taxon>
        <taxon>Lachnospiraceae</taxon>
        <taxon>Mediterraneibacter</taxon>
    </lineage>
</organism>
<dbReference type="AlphaFoldDB" id="B5CKP6"/>
<reference evidence="2 3" key="2">
    <citation type="submission" date="2008-08" db="EMBL/GenBank/DDBJ databases">
        <authorList>
            <person name="Fulton L."/>
            <person name="Clifton S."/>
            <person name="Fulton B."/>
            <person name="Xu J."/>
            <person name="Minx P."/>
            <person name="Pepin K.H."/>
            <person name="Johnson M."/>
            <person name="Bhonagiri V."/>
            <person name="Nash W.E."/>
            <person name="Mardis E.R."/>
            <person name="Wilson R.K."/>
        </authorList>
    </citation>
    <scope>NUCLEOTIDE SEQUENCE [LARGE SCALE GENOMIC DNA]</scope>
    <source>
        <strain evidence="2 3">ATCC 29176</strain>
    </source>
</reference>
<evidence type="ECO:0000256" key="1">
    <source>
        <dbReference type="SAM" id="MobiDB-lite"/>
    </source>
</evidence>
<evidence type="ECO:0000313" key="3">
    <source>
        <dbReference type="Proteomes" id="UP000003254"/>
    </source>
</evidence>
<name>B5CKP6_9FIRM</name>
<evidence type="ECO:0000313" key="2">
    <source>
        <dbReference type="EMBL" id="EDY34112.1"/>
    </source>
</evidence>
<comment type="caution">
    <text evidence="2">The sequence shown here is derived from an EMBL/GenBank/DDBJ whole genome shotgun (WGS) entry which is preliminary data.</text>
</comment>
<keyword evidence="3" id="KW-1185">Reference proteome</keyword>
<reference evidence="2 3" key="1">
    <citation type="submission" date="2008-08" db="EMBL/GenBank/DDBJ databases">
        <title>Draft genome sequence of Ruminococcus lactaris ATCC 29176.</title>
        <authorList>
            <person name="Sudarsanam P."/>
            <person name="Ley R."/>
            <person name="Guruge J."/>
            <person name="Turnbaugh P.J."/>
            <person name="Mahowald M."/>
            <person name="Liep D."/>
            <person name="Gordon J."/>
        </authorList>
    </citation>
    <scope>NUCLEOTIDE SEQUENCE [LARGE SCALE GENOMIC DNA]</scope>
    <source>
        <strain evidence="2 3">ATCC 29176</strain>
    </source>
</reference>
<gene>
    <name evidence="2" type="ORF">RUMLAC_00010</name>
</gene>
<proteinExistence type="predicted"/>
<dbReference type="HOGENOM" id="CLU_3140345_0_0_9"/>
<dbReference type="Proteomes" id="UP000003254">
    <property type="component" value="Unassembled WGS sequence"/>
</dbReference>
<sequence length="49" mass="5587">MVSTCVCRQRQSETTAGDRETHDRPPMQQITNNNKTDRSRSRSESGYGN</sequence>
<dbReference type="EMBL" id="ABOU02000002">
    <property type="protein sequence ID" value="EDY34112.1"/>
    <property type="molecule type" value="Genomic_DNA"/>
</dbReference>
<accession>B5CKP6</accession>